<keyword evidence="11 16" id="KW-0675">Receptor</keyword>
<evidence type="ECO:0000256" key="8">
    <source>
        <dbReference type="ARBA" id="ARBA00023015"/>
    </source>
</evidence>
<evidence type="ECO:0000259" key="18">
    <source>
        <dbReference type="PROSITE" id="PS51030"/>
    </source>
</evidence>
<evidence type="ECO:0000256" key="7">
    <source>
        <dbReference type="ARBA" id="ARBA00022833"/>
    </source>
</evidence>
<comment type="subcellular location">
    <subcellularLocation>
        <location evidence="2">Cytoplasm</location>
    </subcellularLocation>
    <subcellularLocation>
        <location evidence="1 16">Nucleus</location>
    </subcellularLocation>
</comment>
<dbReference type="GO" id="GO:0005667">
    <property type="term" value="C:transcription regulator complex"/>
    <property type="evidence" value="ECO:0007669"/>
    <property type="project" value="TreeGrafter"/>
</dbReference>
<dbReference type="GO" id="GO:0000978">
    <property type="term" value="F:RNA polymerase II cis-regulatory region sequence-specific DNA binding"/>
    <property type="evidence" value="ECO:0007669"/>
    <property type="project" value="TreeGrafter"/>
</dbReference>
<dbReference type="PRINTS" id="PR01287">
    <property type="entry name" value="NURRNUCRCPTR"/>
</dbReference>
<dbReference type="FunFam" id="3.30.50.10:FF:000009">
    <property type="entry name" value="nuclear receptor subfamily 4 group A member 2"/>
    <property type="match status" value="1"/>
</dbReference>
<evidence type="ECO:0000259" key="19">
    <source>
        <dbReference type="PROSITE" id="PS51843"/>
    </source>
</evidence>
<evidence type="ECO:0000256" key="1">
    <source>
        <dbReference type="ARBA" id="ARBA00004123"/>
    </source>
</evidence>
<dbReference type="PRINTS" id="PR00047">
    <property type="entry name" value="STROIDFINGER"/>
</dbReference>
<dbReference type="PROSITE" id="PS51030">
    <property type="entry name" value="NUCLEAR_REC_DBD_2"/>
    <property type="match status" value="1"/>
</dbReference>
<keyword evidence="21" id="KW-1185">Reference proteome</keyword>
<dbReference type="Proteomes" id="UP000014500">
    <property type="component" value="Unassembled WGS sequence"/>
</dbReference>
<dbReference type="SUPFAM" id="SSF48508">
    <property type="entry name" value="Nuclear receptor ligand-binding domain"/>
    <property type="match status" value="1"/>
</dbReference>
<evidence type="ECO:0000256" key="12">
    <source>
        <dbReference type="ARBA" id="ARBA00023242"/>
    </source>
</evidence>
<protein>
    <recommendedName>
        <fullName evidence="3">Nuclear receptor subfamily 4 group A member 2</fullName>
    </recommendedName>
    <alternativeName>
        <fullName evidence="15">Nuclear receptor subfamily 4 group A member 4</fullName>
    </alternativeName>
    <alternativeName>
        <fullName evidence="14">Probable nuclear hormone receptor HR38</fullName>
    </alternativeName>
</protein>
<dbReference type="InterPro" id="IPR001628">
    <property type="entry name" value="Znf_hrmn_rcpt"/>
</dbReference>
<dbReference type="PROSITE" id="PS00031">
    <property type="entry name" value="NUCLEAR_REC_DBD_1"/>
    <property type="match status" value="1"/>
</dbReference>
<keyword evidence="4" id="KW-0963">Cytoplasm</keyword>
<evidence type="ECO:0000256" key="14">
    <source>
        <dbReference type="ARBA" id="ARBA00071265"/>
    </source>
</evidence>
<keyword evidence="9 16" id="KW-0238">DNA-binding</keyword>
<dbReference type="GO" id="GO:0008270">
    <property type="term" value="F:zinc ion binding"/>
    <property type="evidence" value="ECO:0007669"/>
    <property type="project" value="UniProtKB-KW"/>
</dbReference>
<feature type="domain" description="Nuclear receptor" evidence="18">
    <location>
        <begin position="280"/>
        <end position="355"/>
    </location>
</feature>
<evidence type="ECO:0000256" key="17">
    <source>
        <dbReference type="SAM" id="MobiDB-lite"/>
    </source>
</evidence>
<evidence type="ECO:0000256" key="13">
    <source>
        <dbReference type="ARBA" id="ARBA00065130"/>
    </source>
</evidence>
<dbReference type="Pfam" id="PF00104">
    <property type="entry name" value="Hormone_recep"/>
    <property type="match status" value="1"/>
</dbReference>
<reference evidence="20" key="2">
    <citation type="submission" date="2015-02" db="UniProtKB">
        <authorList>
            <consortium name="EnsemblMetazoa"/>
        </authorList>
    </citation>
    <scope>IDENTIFICATION</scope>
</reference>
<evidence type="ECO:0000313" key="20">
    <source>
        <dbReference type="EnsemblMetazoa" id="SMAR012229-PA"/>
    </source>
</evidence>
<dbReference type="EnsemblMetazoa" id="SMAR012229-RA">
    <property type="protein sequence ID" value="SMAR012229-PA"/>
    <property type="gene ID" value="SMAR012229"/>
</dbReference>
<keyword evidence="6 16" id="KW-0863">Zinc-finger</keyword>
<dbReference type="GO" id="GO:0035259">
    <property type="term" value="F:nuclear glucocorticoid receptor binding"/>
    <property type="evidence" value="ECO:0007669"/>
    <property type="project" value="TreeGrafter"/>
</dbReference>
<name>T1JEI3_STRMM</name>
<feature type="compositionally biased region" description="Low complexity" evidence="17">
    <location>
        <begin position="257"/>
        <end position="272"/>
    </location>
</feature>
<dbReference type="InterPro" id="IPR001723">
    <property type="entry name" value="Nuclear_hrmn_rcpt"/>
</dbReference>
<dbReference type="AlphaFoldDB" id="T1JEI3"/>
<dbReference type="Pfam" id="PF00105">
    <property type="entry name" value="zf-C4"/>
    <property type="match status" value="1"/>
</dbReference>
<evidence type="ECO:0000256" key="9">
    <source>
        <dbReference type="ARBA" id="ARBA00023125"/>
    </source>
</evidence>
<dbReference type="GO" id="GO:0005737">
    <property type="term" value="C:cytoplasm"/>
    <property type="evidence" value="ECO:0007669"/>
    <property type="project" value="UniProtKB-SubCell"/>
</dbReference>
<evidence type="ECO:0000256" key="16">
    <source>
        <dbReference type="RuleBase" id="RU004334"/>
    </source>
</evidence>
<dbReference type="STRING" id="126957.T1JEI3"/>
<evidence type="ECO:0000256" key="6">
    <source>
        <dbReference type="ARBA" id="ARBA00022771"/>
    </source>
</evidence>
<keyword evidence="10 16" id="KW-0804">Transcription</keyword>
<organism evidence="20 21">
    <name type="scientific">Strigamia maritima</name>
    <name type="common">European centipede</name>
    <name type="synonym">Geophilus maritimus</name>
    <dbReference type="NCBI Taxonomy" id="126957"/>
    <lineage>
        <taxon>Eukaryota</taxon>
        <taxon>Metazoa</taxon>
        <taxon>Ecdysozoa</taxon>
        <taxon>Arthropoda</taxon>
        <taxon>Myriapoda</taxon>
        <taxon>Chilopoda</taxon>
        <taxon>Pleurostigmophora</taxon>
        <taxon>Geophilomorpha</taxon>
        <taxon>Linotaeniidae</taxon>
        <taxon>Strigamia</taxon>
    </lineage>
</organism>
<dbReference type="PhylomeDB" id="T1JEI3"/>
<dbReference type="GO" id="GO:0071376">
    <property type="term" value="P:cellular response to corticotropin-releasing hormone stimulus"/>
    <property type="evidence" value="ECO:0007669"/>
    <property type="project" value="TreeGrafter"/>
</dbReference>
<accession>T1JEI3</accession>
<keyword evidence="8 16" id="KW-0805">Transcription regulation</keyword>
<evidence type="ECO:0000256" key="5">
    <source>
        <dbReference type="ARBA" id="ARBA00022723"/>
    </source>
</evidence>
<dbReference type="CDD" id="cd06969">
    <property type="entry name" value="NR_DBD_NGFI-B"/>
    <property type="match status" value="1"/>
</dbReference>
<evidence type="ECO:0000256" key="4">
    <source>
        <dbReference type="ARBA" id="ARBA00022490"/>
    </source>
</evidence>
<feature type="domain" description="NR LBD" evidence="19">
    <location>
        <begin position="379"/>
        <end position="615"/>
    </location>
</feature>
<dbReference type="Gene3D" id="1.10.565.10">
    <property type="entry name" value="Retinoid X Receptor"/>
    <property type="match status" value="1"/>
</dbReference>
<dbReference type="eggNOG" id="KOG4217">
    <property type="taxonomic scope" value="Eukaryota"/>
</dbReference>
<dbReference type="PROSITE" id="PS51843">
    <property type="entry name" value="NR_LBD"/>
    <property type="match status" value="1"/>
</dbReference>
<proteinExistence type="inferred from homology"/>
<dbReference type="InterPro" id="IPR003070">
    <property type="entry name" value="NR4A1-3"/>
</dbReference>
<dbReference type="PANTHER" id="PTHR24085:SF4">
    <property type="entry name" value="NUCLEAR HORMONE RECEPTOR HR38-RELATED"/>
    <property type="match status" value="1"/>
</dbReference>
<evidence type="ECO:0000256" key="3">
    <source>
        <dbReference type="ARBA" id="ARBA00019630"/>
    </source>
</evidence>
<dbReference type="SUPFAM" id="SSF57716">
    <property type="entry name" value="Glucocorticoid receptor-like (DNA-binding domain)"/>
    <property type="match status" value="1"/>
</dbReference>
<evidence type="ECO:0000256" key="10">
    <source>
        <dbReference type="ARBA" id="ARBA00023163"/>
    </source>
</evidence>
<dbReference type="Gene3D" id="3.30.50.10">
    <property type="entry name" value="Erythroid Transcription Factor GATA-1, subunit A"/>
    <property type="match status" value="1"/>
</dbReference>
<dbReference type="PANTHER" id="PTHR24085">
    <property type="entry name" value="NUCLEAR HORMONE RECEPTOR"/>
    <property type="match status" value="1"/>
</dbReference>
<dbReference type="HOGENOM" id="CLU_007368_14_1_1"/>
<dbReference type="SMART" id="SM00399">
    <property type="entry name" value="ZnF_C4"/>
    <property type="match status" value="1"/>
</dbReference>
<comment type="subunit">
    <text evidence="13">Forms a heterodimer with USP.</text>
</comment>
<reference evidence="21" key="1">
    <citation type="submission" date="2011-05" db="EMBL/GenBank/DDBJ databases">
        <authorList>
            <person name="Richards S.R."/>
            <person name="Qu J."/>
            <person name="Jiang H."/>
            <person name="Jhangiani S.N."/>
            <person name="Agravi P."/>
            <person name="Goodspeed R."/>
            <person name="Gross S."/>
            <person name="Mandapat C."/>
            <person name="Jackson L."/>
            <person name="Mathew T."/>
            <person name="Pu L."/>
            <person name="Thornton R."/>
            <person name="Saada N."/>
            <person name="Wilczek-Boney K.B."/>
            <person name="Lee S."/>
            <person name="Kovar C."/>
            <person name="Wu Y."/>
            <person name="Scherer S.E."/>
            <person name="Worley K.C."/>
            <person name="Muzny D.M."/>
            <person name="Gibbs R."/>
        </authorList>
    </citation>
    <scope>NUCLEOTIDE SEQUENCE</scope>
    <source>
        <strain evidence="21">Brora</strain>
    </source>
</reference>
<dbReference type="InterPro" id="IPR013088">
    <property type="entry name" value="Znf_NHR/GATA"/>
</dbReference>
<dbReference type="GO" id="GO:0004879">
    <property type="term" value="F:nuclear receptor activity"/>
    <property type="evidence" value="ECO:0007669"/>
    <property type="project" value="InterPro"/>
</dbReference>
<dbReference type="SMART" id="SM00430">
    <property type="entry name" value="HOLI"/>
    <property type="match status" value="1"/>
</dbReference>
<evidence type="ECO:0000256" key="11">
    <source>
        <dbReference type="ARBA" id="ARBA00023170"/>
    </source>
</evidence>
<evidence type="ECO:0000313" key="21">
    <source>
        <dbReference type="Proteomes" id="UP000014500"/>
    </source>
</evidence>
<feature type="region of interest" description="Disordered" evidence="17">
    <location>
        <begin position="213"/>
        <end position="280"/>
    </location>
</feature>
<dbReference type="InterPro" id="IPR000536">
    <property type="entry name" value="Nucl_hrmn_rcpt_lig-bd"/>
</dbReference>
<feature type="region of interest" description="Disordered" evidence="17">
    <location>
        <begin position="357"/>
        <end position="380"/>
    </location>
</feature>
<dbReference type="InterPro" id="IPR035500">
    <property type="entry name" value="NHR-like_dom_sf"/>
</dbReference>
<dbReference type="EMBL" id="JH432122">
    <property type="status" value="NOT_ANNOTATED_CDS"/>
    <property type="molecule type" value="Genomic_DNA"/>
</dbReference>
<dbReference type="InterPro" id="IPR003073">
    <property type="entry name" value="NR4A2"/>
</dbReference>
<comment type="similarity">
    <text evidence="16">Belongs to the nuclear hormone receptor family.</text>
</comment>
<evidence type="ECO:0000256" key="2">
    <source>
        <dbReference type="ARBA" id="ARBA00004496"/>
    </source>
</evidence>
<keyword evidence="7 16" id="KW-0862">Zinc</keyword>
<keyword evidence="12 16" id="KW-0539">Nucleus</keyword>
<keyword evidence="5 16" id="KW-0479">Metal-binding</keyword>
<dbReference type="PRINTS" id="PR01284">
    <property type="entry name" value="NUCLEARECPTR"/>
</dbReference>
<dbReference type="GO" id="GO:0005634">
    <property type="term" value="C:nucleus"/>
    <property type="evidence" value="ECO:0007669"/>
    <property type="project" value="UniProtKB-SubCell"/>
</dbReference>
<sequence length="618" mass="67990">MKLHFSTTDTNKYYFPLQSPAFSTSPTLTFASSDPLTSVSFSLSAFGEEANYSTSPQQPEVVSSQFHQTEFVDVFPTEFLAGLTASSPSPATTLPSFQETYSPRYRRDSQPEVGVFSYPSHTPSPPTQVASPPAFVDPFATVAEFYKPAHATSKQPPSATYVPGLTAPAAPSTATFGQAVFGCAEFPHRFAAPVQSAAQTEFGGLTSAETGFLQGAPSFSSQDLPGPSGVARRPRRPSLTLQSSDPGVDVQKLRMQSPTTPSTPSSTRSSPTQDKPQSPSQLCAVCGDNAACQHYGVRTCEGCKGFFKRTVQKGAKYVCLANKDCPVDKRRRNRCQFCRFQKCLVVGMVKEVVRTDNLKGRRGRLPSKPKSPQESPPSPPVSLITALVRAHVDTTPDLANLDLTHYRECSSGAESPSSEIEQIQRFYNLLTSSIDVIKTFADKIPGFADLCRDDQDLLFQSASLELFVLRLSYRTKPSDVTFTFCNGMVLHREQCQRSFGDWLPAINDFSYSLHSMELDISAFACLCALALVTERHGLRDPKKVELLQMKIIASLRDHVTYNSEAQKKPHYFSHILSKLPELRSLSVQGLQRIFYLKLEDIVPAPSLIENMFVSSLPY</sequence>
<evidence type="ECO:0000256" key="15">
    <source>
        <dbReference type="ARBA" id="ARBA00075617"/>
    </source>
</evidence>
<dbReference type="PRINTS" id="PR00398">
    <property type="entry name" value="STRDHORMONER"/>
</dbReference>